<protein>
    <recommendedName>
        <fullName evidence="1">Flavodoxin domain-containing protein</fullName>
    </recommendedName>
</protein>
<proteinExistence type="predicted"/>
<evidence type="ECO:0000259" key="1">
    <source>
        <dbReference type="Pfam" id="PF12724"/>
    </source>
</evidence>
<reference evidence="2 3" key="1">
    <citation type="submission" date="2017-10" db="EMBL/GenBank/DDBJ databases">
        <title>FDA dAtabase for Regulatory Grade micrObial Sequences (FDA-ARGOS): Supporting development and validation of Infectious Disease Dx tests.</title>
        <authorList>
            <person name="Campos J."/>
            <person name="Goldberg B."/>
            <person name="Tallon L.J."/>
            <person name="Sadzewicz L."/>
            <person name="Sengamalay N."/>
            <person name="Ott S."/>
            <person name="Godinez A."/>
            <person name="Nagaraj S."/>
            <person name="Vyas G."/>
            <person name="Aluvathingal J."/>
            <person name="Nadendla S."/>
            <person name="Geyer C."/>
            <person name="Nandy P."/>
            <person name="Hobson J."/>
            <person name="Sichtig H."/>
        </authorList>
    </citation>
    <scope>NUCLEOTIDE SEQUENCE [LARGE SCALE GENOMIC DNA]</scope>
    <source>
        <strain evidence="2 3">FDAARGOS_185</strain>
    </source>
</reference>
<dbReference type="GeneID" id="69568254"/>
<dbReference type="InterPro" id="IPR052200">
    <property type="entry name" value="Protoporphyrinogen_IX_DH"/>
</dbReference>
<evidence type="ECO:0000313" key="3">
    <source>
        <dbReference type="Proteomes" id="UP000316316"/>
    </source>
</evidence>
<dbReference type="Proteomes" id="UP000316316">
    <property type="component" value="Unassembled WGS sequence"/>
</dbReference>
<dbReference type="RefSeq" id="WP_049221488.1">
    <property type="nucleotide sequence ID" value="NZ_CABGUH010000005.1"/>
</dbReference>
<dbReference type="EMBL" id="PDXQ01000001">
    <property type="protein sequence ID" value="TRZ33825.1"/>
    <property type="molecule type" value="Genomic_DNA"/>
</dbReference>
<dbReference type="PANTHER" id="PTHR38030:SF2">
    <property type="entry name" value="PROTOPORPHYRINOGEN IX DEHYDROGENASE [QUINONE]"/>
    <property type="match status" value="1"/>
</dbReference>
<dbReference type="AlphaFoldDB" id="A0A2N8PW09"/>
<evidence type="ECO:0000313" key="2">
    <source>
        <dbReference type="EMBL" id="TRZ33825.1"/>
    </source>
</evidence>
<gene>
    <name evidence="2" type="ORF">AUF17_06910</name>
</gene>
<organism evidence="2 3">
    <name type="scientific">Enterococcus avium</name>
    <name type="common">Streptococcus avium</name>
    <dbReference type="NCBI Taxonomy" id="33945"/>
    <lineage>
        <taxon>Bacteria</taxon>
        <taxon>Bacillati</taxon>
        <taxon>Bacillota</taxon>
        <taxon>Bacilli</taxon>
        <taxon>Lactobacillales</taxon>
        <taxon>Enterococcaceae</taxon>
        <taxon>Enterococcus</taxon>
    </lineage>
</organism>
<dbReference type="PANTHER" id="PTHR38030">
    <property type="entry name" value="PROTOPORPHYRINOGEN IX DEHYDROGENASE [MENAQUINONE]"/>
    <property type="match status" value="1"/>
</dbReference>
<sequence>MNTIVIYATKKGSSELYAKTFAQNNRYRIFKQEQVSSEELAKADEVYYFGSVYAGKVIGLEELKKKLSGNSHLTIISVGLTAVEDQEKLTEIREGVSKEFPQASFYHLRGRLIKQQLNMPEKIILKMISKSSKKKPLQEKLEIEKAIEQAVDEGCVDCIDLSELEKIG</sequence>
<dbReference type="GO" id="GO:0010181">
    <property type="term" value="F:FMN binding"/>
    <property type="evidence" value="ECO:0007669"/>
    <property type="project" value="TreeGrafter"/>
</dbReference>
<comment type="caution">
    <text evidence="2">The sequence shown here is derived from an EMBL/GenBank/DDBJ whole genome shotgun (WGS) entry which is preliminary data.</text>
</comment>
<name>A0A2N8PW09_ENTAV</name>
<dbReference type="Pfam" id="PF12724">
    <property type="entry name" value="Flavodoxin_5"/>
    <property type="match status" value="1"/>
</dbReference>
<dbReference type="InterPro" id="IPR026816">
    <property type="entry name" value="Flavodoxin_dom"/>
</dbReference>
<feature type="domain" description="Flavodoxin" evidence="1">
    <location>
        <begin position="4"/>
        <end position="135"/>
    </location>
</feature>
<accession>A0A2N8PW09</accession>
<dbReference type="GO" id="GO:0070819">
    <property type="term" value="F:menaquinone-dependent protoporphyrinogen oxidase activity"/>
    <property type="evidence" value="ECO:0007669"/>
    <property type="project" value="TreeGrafter"/>
</dbReference>
<dbReference type="GO" id="GO:0006783">
    <property type="term" value="P:heme biosynthetic process"/>
    <property type="evidence" value="ECO:0007669"/>
    <property type="project" value="TreeGrafter"/>
</dbReference>